<sequence>MPRAQREEQILRIAEEVFAERGFQATTMEDIAERVGVTKPLIYEYFGSKEGLLSACITSARSQLRVATEAAWQEVGADAPLEVIFRAGVGAFFTFIDEHATAFVLIQQEGAVASQASPLIESIREQQSSATMATFRKAPALAAVPDQLLEGYVEVIIGACERVAVWRTRRPDVTAEDATEIVVSSVWGGLSALVPQT</sequence>
<reference evidence="6 7" key="1">
    <citation type="journal article" date="2019" name="Environ. Microbiol.">
        <title>Species interactions and distinct microbial communities in high Arctic permafrost affected cryosols are associated with the CH4 and CO2 gas fluxes.</title>
        <authorList>
            <person name="Altshuler I."/>
            <person name="Hamel J."/>
            <person name="Turney S."/>
            <person name="Magnuson E."/>
            <person name="Levesque R."/>
            <person name="Greer C."/>
            <person name="Whyte L.G."/>
        </authorList>
    </citation>
    <scope>NUCLEOTIDE SEQUENCE [LARGE SCALE GENOMIC DNA]</scope>
    <source>
        <strain evidence="6 7">S9.3A</strain>
    </source>
</reference>
<dbReference type="SUPFAM" id="SSF46689">
    <property type="entry name" value="Homeodomain-like"/>
    <property type="match status" value="1"/>
</dbReference>
<dbReference type="GO" id="GO:0000976">
    <property type="term" value="F:transcription cis-regulatory region binding"/>
    <property type="evidence" value="ECO:0007669"/>
    <property type="project" value="TreeGrafter"/>
</dbReference>
<dbReference type="InterPro" id="IPR001647">
    <property type="entry name" value="HTH_TetR"/>
</dbReference>
<keyword evidence="3" id="KW-0804">Transcription</keyword>
<evidence type="ECO:0000256" key="4">
    <source>
        <dbReference type="PROSITE-ProRule" id="PRU00335"/>
    </source>
</evidence>
<dbReference type="AlphaFoldDB" id="A0A502D3K5"/>
<dbReference type="PROSITE" id="PS50977">
    <property type="entry name" value="HTH_TETR_2"/>
    <property type="match status" value="1"/>
</dbReference>
<evidence type="ECO:0000313" key="6">
    <source>
        <dbReference type="EMBL" id="TPG19778.1"/>
    </source>
</evidence>
<protein>
    <submittedName>
        <fullName evidence="6">TetR/AcrR family transcriptional regulator</fullName>
    </submittedName>
</protein>
<dbReference type="Pfam" id="PF00440">
    <property type="entry name" value="TetR_N"/>
    <property type="match status" value="1"/>
</dbReference>
<evidence type="ECO:0000313" key="7">
    <source>
        <dbReference type="Proteomes" id="UP000317722"/>
    </source>
</evidence>
<evidence type="ECO:0000256" key="2">
    <source>
        <dbReference type="ARBA" id="ARBA00023125"/>
    </source>
</evidence>
<evidence type="ECO:0000259" key="5">
    <source>
        <dbReference type="PROSITE" id="PS50977"/>
    </source>
</evidence>
<feature type="DNA-binding region" description="H-T-H motif" evidence="4">
    <location>
        <begin position="27"/>
        <end position="46"/>
    </location>
</feature>
<evidence type="ECO:0000256" key="1">
    <source>
        <dbReference type="ARBA" id="ARBA00023015"/>
    </source>
</evidence>
<dbReference type="SUPFAM" id="SSF48498">
    <property type="entry name" value="Tetracyclin repressor-like, C-terminal domain"/>
    <property type="match status" value="1"/>
</dbReference>
<dbReference type="Proteomes" id="UP000317722">
    <property type="component" value="Unassembled WGS sequence"/>
</dbReference>
<keyword evidence="1" id="KW-0805">Transcription regulation</keyword>
<keyword evidence="2 4" id="KW-0238">DNA-binding</keyword>
<comment type="caution">
    <text evidence="6">The sequence shown here is derived from an EMBL/GenBank/DDBJ whole genome shotgun (WGS) entry which is preliminary data.</text>
</comment>
<dbReference type="InterPro" id="IPR009057">
    <property type="entry name" value="Homeodomain-like_sf"/>
</dbReference>
<dbReference type="InterPro" id="IPR036271">
    <property type="entry name" value="Tet_transcr_reg_TetR-rel_C_sf"/>
</dbReference>
<dbReference type="PROSITE" id="PS01081">
    <property type="entry name" value="HTH_TETR_1"/>
    <property type="match status" value="1"/>
</dbReference>
<name>A0A502D3K5_9MICO</name>
<organism evidence="6 7">
    <name type="scientific">Pedococcus bigeumensis</name>
    <dbReference type="NCBI Taxonomy" id="433644"/>
    <lineage>
        <taxon>Bacteria</taxon>
        <taxon>Bacillati</taxon>
        <taxon>Actinomycetota</taxon>
        <taxon>Actinomycetes</taxon>
        <taxon>Micrococcales</taxon>
        <taxon>Intrasporangiaceae</taxon>
        <taxon>Pedococcus</taxon>
    </lineage>
</organism>
<dbReference type="InterPro" id="IPR050109">
    <property type="entry name" value="HTH-type_TetR-like_transc_reg"/>
</dbReference>
<dbReference type="Gene3D" id="1.10.357.10">
    <property type="entry name" value="Tetracycline Repressor, domain 2"/>
    <property type="match status" value="1"/>
</dbReference>
<evidence type="ECO:0000256" key="3">
    <source>
        <dbReference type="ARBA" id="ARBA00023163"/>
    </source>
</evidence>
<dbReference type="InterPro" id="IPR023772">
    <property type="entry name" value="DNA-bd_HTH_TetR-type_CS"/>
</dbReference>
<dbReference type="PRINTS" id="PR00455">
    <property type="entry name" value="HTHTETR"/>
</dbReference>
<proteinExistence type="predicted"/>
<dbReference type="OrthoDB" id="4214267at2"/>
<dbReference type="EMBL" id="RCZM01000001">
    <property type="protein sequence ID" value="TPG19778.1"/>
    <property type="molecule type" value="Genomic_DNA"/>
</dbReference>
<dbReference type="PANTHER" id="PTHR30055">
    <property type="entry name" value="HTH-TYPE TRANSCRIPTIONAL REGULATOR RUTR"/>
    <property type="match status" value="1"/>
</dbReference>
<dbReference type="Pfam" id="PF21943">
    <property type="entry name" value="TetR_C_46"/>
    <property type="match status" value="1"/>
</dbReference>
<dbReference type="PANTHER" id="PTHR30055:SF158">
    <property type="entry name" value="POSSIBLE TRANSCRIPTIONAL REGULATORY PROTEIN (PROBABLY TETR-FAMILY)"/>
    <property type="match status" value="1"/>
</dbReference>
<accession>A0A502D3K5</accession>
<gene>
    <name evidence="6" type="ORF">EAH86_00130</name>
</gene>
<dbReference type="GO" id="GO:0045892">
    <property type="term" value="P:negative regulation of DNA-templated transcription"/>
    <property type="evidence" value="ECO:0007669"/>
    <property type="project" value="UniProtKB-ARBA"/>
</dbReference>
<dbReference type="GO" id="GO:0003700">
    <property type="term" value="F:DNA-binding transcription factor activity"/>
    <property type="evidence" value="ECO:0007669"/>
    <property type="project" value="TreeGrafter"/>
</dbReference>
<keyword evidence="7" id="KW-1185">Reference proteome</keyword>
<dbReference type="FunFam" id="1.10.10.60:FF:000141">
    <property type="entry name" value="TetR family transcriptional regulator"/>
    <property type="match status" value="1"/>
</dbReference>
<dbReference type="InterPro" id="IPR054129">
    <property type="entry name" value="DesT_TetR_C"/>
</dbReference>
<feature type="domain" description="HTH tetR-type" evidence="5">
    <location>
        <begin position="4"/>
        <end position="64"/>
    </location>
</feature>